<protein>
    <submittedName>
        <fullName evidence="1">Uncharacterized protein</fullName>
    </submittedName>
</protein>
<reference evidence="1 2" key="1">
    <citation type="journal article" date="2014" name="PLoS ONE">
        <title>Global Analysis of Gene Expression Profiles in Physic Nut (Jatropha curcas L.) Seedlings Exposed to Salt Stress.</title>
        <authorList>
            <person name="Zhang L."/>
            <person name="Zhang C."/>
            <person name="Wu P."/>
            <person name="Chen Y."/>
            <person name="Li M."/>
            <person name="Jiang H."/>
            <person name="Wu G."/>
        </authorList>
    </citation>
    <scope>NUCLEOTIDE SEQUENCE [LARGE SCALE GENOMIC DNA]</scope>
    <source>
        <strain evidence="2">cv. GZQX0401</strain>
        <tissue evidence="1">Young leaves</tissue>
    </source>
</reference>
<evidence type="ECO:0000313" key="1">
    <source>
        <dbReference type="EMBL" id="KDP34756.1"/>
    </source>
</evidence>
<keyword evidence="2" id="KW-1185">Reference proteome</keyword>
<proteinExistence type="predicted"/>
<organism evidence="1 2">
    <name type="scientific">Jatropha curcas</name>
    <name type="common">Barbados nut</name>
    <dbReference type="NCBI Taxonomy" id="180498"/>
    <lineage>
        <taxon>Eukaryota</taxon>
        <taxon>Viridiplantae</taxon>
        <taxon>Streptophyta</taxon>
        <taxon>Embryophyta</taxon>
        <taxon>Tracheophyta</taxon>
        <taxon>Spermatophyta</taxon>
        <taxon>Magnoliopsida</taxon>
        <taxon>eudicotyledons</taxon>
        <taxon>Gunneridae</taxon>
        <taxon>Pentapetalae</taxon>
        <taxon>rosids</taxon>
        <taxon>fabids</taxon>
        <taxon>Malpighiales</taxon>
        <taxon>Euphorbiaceae</taxon>
        <taxon>Crotonoideae</taxon>
        <taxon>Jatropheae</taxon>
        <taxon>Jatropha</taxon>
    </lineage>
</organism>
<dbReference type="AlphaFoldDB" id="A0A067KEY1"/>
<dbReference type="Proteomes" id="UP000027138">
    <property type="component" value="Unassembled WGS sequence"/>
</dbReference>
<gene>
    <name evidence="1" type="ORF">JCGZ_11277</name>
</gene>
<sequence length="116" mass="12780">MGWCFHRPRLCDGGGAFIGHGGAFIGHDTTESSTQRVDFYHAQVRSGGCSSRPEDEHQSRYHILALISDIRWCSGTDCGIRRLVLRDWPVGVTGSMGGVRAFDFPRLGRARTCSVP</sequence>
<dbReference type="EMBL" id="KK914506">
    <property type="protein sequence ID" value="KDP34756.1"/>
    <property type="molecule type" value="Genomic_DNA"/>
</dbReference>
<name>A0A067KEY1_JATCU</name>
<evidence type="ECO:0000313" key="2">
    <source>
        <dbReference type="Proteomes" id="UP000027138"/>
    </source>
</evidence>
<accession>A0A067KEY1</accession>